<organism evidence="3 4">
    <name type="scientific">Sphaerobolus stellatus (strain SS14)</name>
    <dbReference type="NCBI Taxonomy" id="990650"/>
    <lineage>
        <taxon>Eukaryota</taxon>
        <taxon>Fungi</taxon>
        <taxon>Dikarya</taxon>
        <taxon>Basidiomycota</taxon>
        <taxon>Agaricomycotina</taxon>
        <taxon>Agaricomycetes</taxon>
        <taxon>Phallomycetidae</taxon>
        <taxon>Geastrales</taxon>
        <taxon>Sphaerobolaceae</taxon>
        <taxon>Sphaerobolus</taxon>
    </lineage>
</organism>
<dbReference type="PANTHER" id="PTHR47369:SF1">
    <property type="entry name" value="BTB_POZ DOMAIN-CONTAINING PROTEIN"/>
    <property type="match status" value="1"/>
</dbReference>
<dbReference type="Gene3D" id="3.30.710.10">
    <property type="entry name" value="Potassium Channel Kv1.1, Chain A"/>
    <property type="match status" value="1"/>
</dbReference>
<dbReference type="PANTHER" id="PTHR47369">
    <property type="entry name" value="BTB/POZ DOMAIN-CONTAINING PROTEIN"/>
    <property type="match status" value="1"/>
</dbReference>
<sequence length="794" mass="86697">MSSPGNTPNDIQSHLYLSLLKGYTADVTLHARGTDWEALYHLHRVVLIQAGFFRDLFTAGFLESHKRRNGGGGYFSPTDEVYVRFDDVNITRAAFEICIARLYGGGPSLYLSPWLIPSSTCPLTPAFYLPDQPPPCPAGQHPATPRFLLSLLATSIYLSIPSMISQALSLILTSVGPYTVIRYLNFAMGNGIGSSNGEDPDIAVGLENVGRDPNCDDHSQVSISNVDMSEVASIDSDLSCKMGRISMEFGKEAEQTDTISMADPSSDGPAFNYGAIGDKIGEACACWLVRWSADLLPHEENSRSTPESDLSQLFPHGRPRRRVSPSRSSASPVKPLRIWSRGGLCERWACALISSNDFFIKGEWERYDIATRVLDLRRLDGIDEVEEREWAKLFRTSINYCHMSFDELSYIIKDTSPITGHPYVPKEIIHAAHWKQTQLRHRIFTRPNPSSPVPSSSPAPREKELGITFKTSDILASVSDDTWADIPRTKPLYPVPVDSSQRIGDPDHGYASGSASIEQLMGNVPQPTDGQVIPRQSNFFGIFTPLVTAGNCANEDVSGKTQWTPFPPFRFGIEFWGVSQLSEKSRMHSHTIWYAGSLFNVYIQVVRKKGIQLGVYVHRQSSVDAMPHPSSPPPISTRGERLLNSQALLSPGSPATPIAIQRRLRINVSAGGAQPVMGSPSTAVAPVAVPGSPRSPSSPVSSPFTSSTPPAAPVPVAPTQPYRDPRPVVSAYFMISSASFTGSSLTRFTSSPDQFAISQSWGWKSSSLQADDSTNGDQPNPESSLRATVILGLV</sequence>
<dbReference type="Proteomes" id="UP000054279">
    <property type="component" value="Unassembled WGS sequence"/>
</dbReference>
<protein>
    <recommendedName>
        <fullName evidence="2">BTB domain-containing protein</fullName>
    </recommendedName>
</protein>
<dbReference type="InterPro" id="IPR011333">
    <property type="entry name" value="SKP1/BTB/POZ_sf"/>
</dbReference>
<feature type="region of interest" description="Disordered" evidence="1">
    <location>
        <begin position="299"/>
        <end position="332"/>
    </location>
</feature>
<feature type="domain" description="BTB" evidence="2">
    <location>
        <begin position="25"/>
        <end position="105"/>
    </location>
</feature>
<evidence type="ECO:0000256" key="1">
    <source>
        <dbReference type="SAM" id="MobiDB-lite"/>
    </source>
</evidence>
<evidence type="ECO:0000313" key="4">
    <source>
        <dbReference type="Proteomes" id="UP000054279"/>
    </source>
</evidence>
<reference evidence="3 4" key="1">
    <citation type="submission" date="2014-06" db="EMBL/GenBank/DDBJ databases">
        <title>Evolutionary Origins and Diversification of the Mycorrhizal Mutualists.</title>
        <authorList>
            <consortium name="DOE Joint Genome Institute"/>
            <consortium name="Mycorrhizal Genomics Consortium"/>
            <person name="Kohler A."/>
            <person name="Kuo A."/>
            <person name="Nagy L.G."/>
            <person name="Floudas D."/>
            <person name="Copeland A."/>
            <person name="Barry K.W."/>
            <person name="Cichocki N."/>
            <person name="Veneault-Fourrey C."/>
            <person name="LaButti K."/>
            <person name="Lindquist E.A."/>
            <person name="Lipzen A."/>
            <person name="Lundell T."/>
            <person name="Morin E."/>
            <person name="Murat C."/>
            <person name="Riley R."/>
            <person name="Ohm R."/>
            <person name="Sun H."/>
            <person name="Tunlid A."/>
            <person name="Henrissat B."/>
            <person name="Grigoriev I.V."/>
            <person name="Hibbett D.S."/>
            <person name="Martin F."/>
        </authorList>
    </citation>
    <scope>NUCLEOTIDE SEQUENCE [LARGE SCALE GENOMIC DNA]</scope>
    <source>
        <strain evidence="3 4">SS14</strain>
    </source>
</reference>
<feature type="compositionally biased region" description="Low complexity" evidence="1">
    <location>
        <begin position="679"/>
        <end position="709"/>
    </location>
</feature>
<evidence type="ECO:0000259" key="2">
    <source>
        <dbReference type="PROSITE" id="PS50097"/>
    </source>
</evidence>
<accession>A0A0C9VL32</accession>
<feature type="region of interest" description="Disordered" evidence="1">
    <location>
        <begin position="674"/>
        <end position="722"/>
    </location>
</feature>
<dbReference type="HOGENOM" id="CLU_006358_1_0_1"/>
<keyword evidence="4" id="KW-1185">Reference proteome</keyword>
<evidence type="ECO:0000313" key="3">
    <source>
        <dbReference type="EMBL" id="KIJ38490.1"/>
    </source>
</evidence>
<dbReference type="PROSITE" id="PS50097">
    <property type="entry name" value="BTB"/>
    <property type="match status" value="1"/>
</dbReference>
<gene>
    <name evidence="3" type="ORF">M422DRAFT_33268</name>
</gene>
<dbReference type="SUPFAM" id="SSF54695">
    <property type="entry name" value="POZ domain"/>
    <property type="match status" value="1"/>
</dbReference>
<proteinExistence type="predicted"/>
<dbReference type="EMBL" id="KN837160">
    <property type="protein sequence ID" value="KIJ38490.1"/>
    <property type="molecule type" value="Genomic_DNA"/>
</dbReference>
<dbReference type="AlphaFoldDB" id="A0A0C9VL32"/>
<name>A0A0C9VL32_SPHS4</name>
<dbReference type="InterPro" id="IPR000210">
    <property type="entry name" value="BTB/POZ_dom"/>
</dbReference>
<dbReference type="OrthoDB" id="6359943at2759"/>